<gene>
    <name evidence="1" type="ORF">CDAR_56361</name>
</gene>
<dbReference type="AlphaFoldDB" id="A0AAV4WLB1"/>
<keyword evidence="2" id="KW-1185">Reference proteome</keyword>
<dbReference type="EMBL" id="BPLQ01014780">
    <property type="protein sequence ID" value="GIY83108.1"/>
    <property type="molecule type" value="Genomic_DNA"/>
</dbReference>
<evidence type="ECO:0000313" key="1">
    <source>
        <dbReference type="EMBL" id="GIY83108.1"/>
    </source>
</evidence>
<proteinExistence type="predicted"/>
<reference evidence="1 2" key="1">
    <citation type="submission" date="2021-06" db="EMBL/GenBank/DDBJ databases">
        <title>Caerostris darwini draft genome.</title>
        <authorList>
            <person name="Kono N."/>
            <person name="Arakawa K."/>
        </authorList>
    </citation>
    <scope>NUCLEOTIDE SEQUENCE [LARGE SCALE GENOMIC DNA]</scope>
</reference>
<evidence type="ECO:0000313" key="2">
    <source>
        <dbReference type="Proteomes" id="UP001054837"/>
    </source>
</evidence>
<sequence length="114" mass="12728">MEVTNRSEETVVIFIIESHSAALYLPESLQNINSITVKSYVELNRNSSTQLSTQNAKSSLPSMRPYNSVDLNWSPRALSQRRATGALELYDSEMDNCESGLSRISPKSGVYDTH</sequence>
<accession>A0AAV4WLB1</accession>
<name>A0AAV4WLB1_9ARAC</name>
<organism evidence="1 2">
    <name type="scientific">Caerostris darwini</name>
    <dbReference type="NCBI Taxonomy" id="1538125"/>
    <lineage>
        <taxon>Eukaryota</taxon>
        <taxon>Metazoa</taxon>
        <taxon>Ecdysozoa</taxon>
        <taxon>Arthropoda</taxon>
        <taxon>Chelicerata</taxon>
        <taxon>Arachnida</taxon>
        <taxon>Araneae</taxon>
        <taxon>Araneomorphae</taxon>
        <taxon>Entelegynae</taxon>
        <taxon>Araneoidea</taxon>
        <taxon>Araneidae</taxon>
        <taxon>Caerostris</taxon>
    </lineage>
</organism>
<protein>
    <submittedName>
        <fullName evidence="1">Uncharacterized protein</fullName>
    </submittedName>
</protein>
<comment type="caution">
    <text evidence="1">The sequence shown here is derived from an EMBL/GenBank/DDBJ whole genome shotgun (WGS) entry which is preliminary data.</text>
</comment>
<dbReference type="Proteomes" id="UP001054837">
    <property type="component" value="Unassembled WGS sequence"/>
</dbReference>